<name>A0A0W0VBZ0_9GAMM</name>
<dbReference type="STRING" id="456.Ljor_1711"/>
<reference evidence="4 5" key="1">
    <citation type="submission" date="2015-11" db="EMBL/GenBank/DDBJ databases">
        <title>Genomic analysis of 38 Legionella species identifies large and diverse effector repertoires.</title>
        <authorList>
            <person name="Burstein D."/>
            <person name="Amaro F."/>
            <person name="Zusman T."/>
            <person name="Lifshitz Z."/>
            <person name="Cohen O."/>
            <person name="Gilbert J.A."/>
            <person name="Pupko T."/>
            <person name="Shuman H.A."/>
            <person name="Segal G."/>
        </authorList>
    </citation>
    <scope>NUCLEOTIDE SEQUENCE [LARGE SCALE GENOMIC DNA]</scope>
    <source>
        <strain evidence="4 5">BL-540</strain>
    </source>
</reference>
<dbReference type="AlphaFoldDB" id="A0A0W0VBZ0"/>
<dbReference type="InterPro" id="IPR011250">
    <property type="entry name" value="OMP/PagP_B-barrel"/>
</dbReference>
<dbReference type="SUPFAM" id="SSF56925">
    <property type="entry name" value="OMPA-like"/>
    <property type="match status" value="1"/>
</dbReference>
<comment type="caution">
    <text evidence="4">The sequence shown here is derived from an EMBL/GenBank/DDBJ whole genome shotgun (WGS) entry which is preliminary data.</text>
</comment>
<sequence>MNKYFSLLMGLGLLPLNANASWYGVINLGGNAVDVEKQLIYPLEDPFASTANFDSGYSNFHGQLAAGYEFLFAEQYGFSIEGNADLFTGKAKHNIDNWFFSEFAQAEEQLKYGFSLFALPEYRYNTAVRLFAGPGVSTSKFEVGYDNTAGNLGVSGNFDKWLTGWSVKAGIANQITDYAELMFTYQFTQYESVTWTTVEPLSGSLLRGRYRPDANLFMVGIRFHLPESQPYLEK</sequence>
<dbReference type="EMBL" id="LNYJ01000011">
    <property type="protein sequence ID" value="KTD17405.1"/>
    <property type="molecule type" value="Genomic_DNA"/>
</dbReference>
<evidence type="ECO:0000313" key="4">
    <source>
        <dbReference type="EMBL" id="KTD17405.1"/>
    </source>
</evidence>
<evidence type="ECO:0000256" key="2">
    <source>
        <dbReference type="SAM" id="SignalP"/>
    </source>
</evidence>
<dbReference type="RefSeq" id="WP_058471163.1">
    <property type="nucleotide sequence ID" value="NZ_CAAAIC010000009.1"/>
</dbReference>
<dbReference type="InterPro" id="IPR027385">
    <property type="entry name" value="Beta-barrel_OMP"/>
</dbReference>
<dbReference type="Proteomes" id="UP000055035">
    <property type="component" value="Unassembled WGS sequence"/>
</dbReference>
<dbReference type="Pfam" id="PF13505">
    <property type="entry name" value="OMP_b-brl"/>
    <property type="match status" value="1"/>
</dbReference>
<keyword evidence="1 2" id="KW-0732">Signal</keyword>
<evidence type="ECO:0000259" key="3">
    <source>
        <dbReference type="Pfam" id="PF13505"/>
    </source>
</evidence>
<dbReference type="PATRIC" id="fig|456.5.peg.1827"/>
<evidence type="ECO:0000313" key="5">
    <source>
        <dbReference type="Proteomes" id="UP000055035"/>
    </source>
</evidence>
<feature type="domain" description="Outer membrane protein beta-barrel" evidence="3">
    <location>
        <begin position="9"/>
        <end position="200"/>
    </location>
</feature>
<feature type="chain" id="PRO_5006914669" description="Outer membrane protein beta-barrel domain-containing protein" evidence="2">
    <location>
        <begin position="21"/>
        <end position="234"/>
    </location>
</feature>
<evidence type="ECO:0000256" key="1">
    <source>
        <dbReference type="ARBA" id="ARBA00022729"/>
    </source>
</evidence>
<protein>
    <recommendedName>
        <fullName evidence="3">Outer membrane protein beta-barrel domain-containing protein</fullName>
    </recommendedName>
</protein>
<dbReference type="Gene3D" id="2.40.160.20">
    <property type="match status" value="1"/>
</dbReference>
<feature type="signal peptide" evidence="2">
    <location>
        <begin position="1"/>
        <end position="20"/>
    </location>
</feature>
<accession>A0A0W0VBZ0</accession>
<proteinExistence type="predicted"/>
<organism evidence="4 5">
    <name type="scientific">Legionella jordanis</name>
    <dbReference type="NCBI Taxonomy" id="456"/>
    <lineage>
        <taxon>Bacteria</taxon>
        <taxon>Pseudomonadati</taxon>
        <taxon>Pseudomonadota</taxon>
        <taxon>Gammaproteobacteria</taxon>
        <taxon>Legionellales</taxon>
        <taxon>Legionellaceae</taxon>
        <taxon>Legionella</taxon>
    </lineage>
</organism>
<keyword evidence="5" id="KW-1185">Reference proteome</keyword>
<gene>
    <name evidence="4" type="ORF">Ljor_1711</name>
</gene>